<reference evidence="4" key="1">
    <citation type="submission" date="2022-01" db="EMBL/GenBank/DDBJ databases">
        <authorList>
            <person name="Braso-Vives M."/>
        </authorList>
    </citation>
    <scope>NUCLEOTIDE SEQUENCE</scope>
</reference>
<dbReference type="InterPro" id="IPR052055">
    <property type="entry name" value="Hepadnavirus_pol/RT"/>
</dbReference>
<dbReference type="InterPro" id="IPR000477">
    <property type="entry name" value="RT_dom"/>
</dbReference>
<dbReference type="CDD" id="cd03714">
    <property type="entry name" value="RT_DIRS1"/>
    <property type="match status" value="1"/>
</dbReference>
<proteinExistence type="inferred from homology"/>
<dbReference type="Gene3D" id="3.10.10.10">
    <property type="entry name" value="HIV Type 1 Reverse Transcriptase, subunit A, domain 1"/>
    <property type="match status" value="1"/>
</dbReference>
<dbReference type="EMBL" id="OV696697">
    <property type="protein sequence ID" value="CAH1242611.1"/>
    <property type="molecule type" value="Genomic_DNA"/>
</dbReference>
<dbReference type="InterPro" id="IPR043502">
    <property type="entry name" value="DNA/RNA_pol_sf"/>
</dbReference>
<dbReference type="OrthoDB" id="7701645at2759"/>
<evidence type="ECO:0000259" key="3">
    <source>
        <dbReference type="PROSITE" id="PS50878"/>
    </source>
</evidence>
<dbReference type="Proteomes" id="UP000838412">
    <property type="component" value="Chromosome 12"/>
</dbReference>
<comment type="similarity">
    <text evidence="1">Belongs to the beta type-B retroviral polymerase family. HERV class-II K(HML-2) pol subfamily.</text>
</comment>
<name>A0A8K0E5C3_BRALA</name>
<evidence type="ECO:0000256" key="1">
    <source>
        <dbReference type="ARBA" id="ARBA00010879"/>
    </source>
</evidence>
<dbReference type="InterPro" id="IPR036397">
    <property type="entry name" value="RNaseH_sf"/>
</dbReference>
<dbReference type="PROSITE" id="PS50878">
    <property type="entry name" value="RT_POL"/>
    <property type="match status" value="1"/>
</dbReference>
<feature type="domain" description="Reverse transcriptase" evidence="3">
    <location>
        <begin position="1"/>
        <end position="137"/>
    </location>
</feature>
<dbReference type="SUPFAM" id="SSF56672">
    <property type="entry name" value="DNA/RNA polymerases"/>
    <property type="match status" value="1"/>
</dbReference>
<protein>
    <recommendedName>
        <fullName evidence="2">ribonuclease H</fullName>
        <ecNumber evidence="2">3.1.26.4</ecNumber>
    </recommendedName>
</protein>
<dbReference type="InterPro" id="IPR043128">
    <property type="entry name" value="Rev_trsase/Diguanyl_cyclase"/>
</dbReference>
<dbReference type="Gene3D" id="3.30.420.10">
    <property type="entry name" value="Ribonuclease H-like superfamily/Ribonuclease H"/>
    <property type="match status" value="1"/>
</dbReference>
<dbReference type="GO" id="GO:0004523">
    <property type="term" value="F:RNA-DNA hybrid ribonuclease activity"/>
    <property type="evidence" value="ECO:0007669"/>
    <property type="project" value="UniProtKB-EC"/>
</dbReference>
<keyword evidence="5" id="KW-1185">Reference proteome</keyword>
<dbReference type="AlphaFoldDB" id="A0A8K0E5C3"/>
<dbReference type="Pfam" id="PF00078">
    <property type="entry name" value="RVT_1"/>
    <property type="match status" value="1"/>
</dbReference>
<dbReference type="EC" id="3.1.26.4" evidence="2"/>
<evidence type="ECO:0000313" key="4">
    <source>
        <dbReference type="EMBL" id="CAH1242611.1"/>
    </source>
</evidence>
<accession>A0A8K0E5C3</accession>
<dbReference type="PANTHER" id="PTHR33050:SF7">
    <property type="entry name" value="RIBONUCLEASE H"/>
    <property type="match status" value="1"/>
</dbReference>
<gene>
    <name evidence="4" type="primary">Hypp6890</name>
    <name evidence="4" type="ORF">BLAG_LOCUS5890</name>
</gene>
<evidence type="ECO:0000313" key="5">
    <source>
        <dbReference type="Proteomes" id="UP000838412"/>
    </source>
</evidence>
<dbReference type="CDD" id="cd09275">
    <property type="entry name" value="RNase_HI_RT_DIRS1"/>
    <property type="match status" value="1"/>
</dbReference>
<dbReference type="Gene3D" id="3.30.70.270">
    <property type="match status" value="1"/>
</dbReference>
<evidence type="ECO:0000256" key="2">
    <source>
        <dbReference type="ARBA" id="ARBA00012180"/>
    </source>
</evidence>
<dbReference type="GO" id="GO:0003676">
    <property type="term" value="F:nucleic acid binding"/>
    <property type="evidence" value="ECO:0007669"/>
    <property type="project" value="InterPro"/>
</dbReference>
<sequence length="448" mass="50252">MEGLQDLKSLIRPGDWMTSLDIQDAYFHIPIHPSFRKLLRFQFQSRLWEFQVCPFGLNCIPRAFTKITKPIIAVIRSQGIRIIIYLDDILILSTSAQECRDNLKFVIDLLTSLGFLLNWEKSQLIPTQKITFLGMVIDSLLLTFSLPEEKVKNLVQICSSLQGSQQISLRQLARVLGKMTAQWNGKVFVNPQGPILTITSDASLQGWGATCENNRTGGRWSLSESKLHINELELKAAFFALQCFAASRKNSHVHLRIDNTSAVAYINHQGGCKSLTLCKTARDLWKWSLARGLTISAEHIPGVQNEEADTASRAFQDTTEWSLHPDLFRLASRQLGFLPEVDLFASRLNTKLPKFCSWKPDPLAWKVDAFTWPWNGMKVYIFPPSMPPIPLSSQGAARQGTGNGNRAILAQPALVPAAQGTNYSPYRWTSSPSAFQAVRQKHTRCGGP</sequence>
<organism evidence="4 5">
    <name type="scientific">Branchiostoma lanceolatum</name>
    <name type="common">Common lancelet</name>
    <name type="synonym">Amphioxus lanceolatum</name>
    <dbReference type="NCBI Taxonomy" id="7740"/>
    <lineage>
        <taxon>Eukaryota</taxon>
        <taxon>Metazoa</taxon>
        <taxon>Chordata</taxon>
        <taxon>Cephalochordata</taxon>
        <taxon>Leptocardii</taxon>
        <taxon>Amphioxiformes</taxon>
        <taxon>Branchiostomatidae</taxon>
        <taxon>Branchiostoma</taxon>
    </lineage>
</organism>
<dbReference type="GO" id="GO:0006259">
    <property type="term" value="P:DNA metabolic process"/>
    <property type="evidence" value="ECO:0007669"/>
    <property type="project" value="UniProtKB-ARBA"/>
</dbReference>
<dbReference type="PANTHER" id="PTHR33050">
    <property type="entry name" value="REVERSE TRANSCRIPTASE DOMAIN-CONTAINING PROTEIN"/>
    <property type="match status" value="1"/>
</dbReference>